<dbReference type="Pfam" id="PF13960">
    <property type="entry name" value="DUF4218"/>
    <property type="match status" value="1"/>
</dbReference>
<gene>
    <name evidence="3" type="ordered locus">At2g13000</name>
</gene>
<feature type="domain" description="Transposase-associated" evidence="2">
    <location>
        <begin position="184"/>
        <end position="249"/>
    </location>
</feature>
<evidence type="ECO:0000313" key="3">
    <source>
        <dbReference type="EMBL" id="AAD20646.1"/>
    </source>
</evidence>
<name>Q9SKF6_ARATH</name>
<protein>
    <submittedName>
        <fullName evidence="3">Putative TNP2-like transposon protein</fullName>
    </submittedName>
</protein>
<sequence>MEYWDQVDQKVAVNITEKDLSSSMLAYKQLTHEVYLEREEHQKGGTQLLRNPTCDYHYKKTGDLRGKFAVEQITHNLLRICETFATEEGNLATPSQNLRRTLPSQICETIARNLRGKHHSSQKRRKFARDLRVTCLPRKLRRICNVCLFCHNFCDEVASLVQLGEHVLNYLKGLVGRNQATGEVTIEYYDELRGFMYQTTNEPFARENGTILCPCRKCLNEKYLEFNVVKKHLYNRGFMPNYYVWLRHGDVVEIAHELVIQIMVSSNLVILIMMRIMQVPDQFGYGYNQENRFHDMVTNAFHETIASFPENISEEPNVDAQHFYDMLDAANQPIYEGCREGNSKLSLASRMMTIKADNNLSEKCMDSWAELIKEYLPPDNISAESYYEIQKLVSSHGLPSEMIDVCIDYCMIFWGDDVNLQECRFCGKPRYQTTGGRTRVPYKRMWYLPITDRLKRLYQSERTAAKMRWHAQHTTADGEITHPSDAKAWKHFQTVYPDFANECRNVYLGLCTDGFSPFGLCGRQYSLWPVILTPYKLPPDMCMQSEFMFLSILVPGPKHPKRALDVFLQPLIHELKKLWYEGVHTFDYSSKQNFNMRAMLMWTISDFPAYRMLSGWTMHGRLYVPTKDRKPCWFNCHRRFLPLHHPYRRNKKLFRKNKIVRLLPPSYVSGTDLFEQIDYYGAQETCKRGGNWHTTANMPDEYGSTHNWYKQSIFWQLPYWKDLLLRHNLYVMHIEKNFFDNIMNTLLNLQGKTKDTLKSRLDLAEICSKPELHVTRDGKLPVSKFRLSNEAKKALFEWVVAEVKFPDGYVSKFSRCVEQGQKFSGMKSHDCHVFMQRLLPFVLVELLPTNIHEAIAGIGVFFKDLCTRTLTTDTIEQLDKNIPVLLCNLEKLFSPAFFDVMEHLPIHLPHEVALGGPVQFRWMYPFERFMKSLKGKAKNLARVEGSIVAGSLTEETSHFTSYYFSPSVRTKKTRPRCYDDGGVAPTYNVPDVPDTFAQIGRLAGKLKEVWWDDHTLSRAAHNYILRNVDYIQKFERYKAT</sequence>
<dbReference type="InterPro" id="IPR004242">
    <property type="entry name" value="Transposase_21"/>
</dbReference>
<dbReference type="PANTHER" id="PTHR10775">
    <property type="entry name" value="OS08G0208400 PROTEIN"/>
    <property type="match status" value="1"/>
</dbReference>
<evidence type="ECO:0000259" key="2">
    <source>
        <dbReference type="Pfam" id="PF13963"/>
    </source>
</evidence>
<organism evidence="3">
    <name type="scientific">Arabidopsis thaliana</name>
    <name type="common">Mouse-ear cress</name>
    <dbReference type="NCBI Taxonomy" id="3702"/>
    <lineage>
        <taxon>Eukaryota</taxon>
        <taxon>Viridiplantae</taxon>
        <taxon>Streptophyta</taxon>
        <taxon>Embryophyta</taxon>
        <taxon>Tracheophyta</taxon>
        <taxon>Spermatophyta</taxon>
        <taxon>Magnoliopsida</taxon>
        <taxon>eudicotyledons</taxon>
        <taxon>Gunneridae</taxon>
        <taxon>Pentapetalae</taxon>
        <taxon>rosids</taxon>
        <taxon>malvids</taxon>
        <taxon>Brassicales</taxon>
        <taxon>Brassicaceae</taxon>
        <taxon>Camelineae</taxon>
        <taxon>Arabidopsis</taxon>
    </lineage>
</organism>
<proteinExistence type="predicted"/>
<accession>Q9SKF6</accession>
<dbReference type="AlphaFoldDB" id="Q9SKF6"/>
<feature type="domain" description="DUF4218" evidence="1">
    <location>
        <begin position="865"/>
        <end position="976"/>
    </location>
</feature>
<reference evidence="3" key="3">
    <citation type="submission" date="2002-02" db="EMBL/GenBank/DDBJ databases">
        <authorList>
            <person name="Town C.D."/>
            <person name="Kaul S."/>
        </authorList>
    </citation>
    <scope>NUCLEOTIDE SEQUENCE</scope>
</reference>
<dbReference type="PANTHER" id="PTHR10775:SF183">
    <property type="entry name" value="TRANSPOSON, EN_SPM-LIKE, TRANSPOSASE-ASSOCIATED DOMAIN PROTEIN-RELATED"/>
    <property type="match status" value="1"/>
</dbReference>
<reference evidence="3" key="2">
    <citation type="submission" date="2000-03" db="EMBL/GenBank/DDBJ databases">
        <authorList>
            <person name="Lin X."/>
            <person name="Kaul S."/>
            <person name="Shea T.P."/>
            <person name="Fujii C.Y."/>
            <person name="Shen M."/>
            <person name="VanAken S.E."/>
            <person name="Barnstead M.E."/>
            <person name="Mason T.M."/>
            <person name="Bowman C.L."/>
            <person name="Ronning C.M."/>
            <person name="Benito M.-I."/>
            <person name="Carrera A.J."/>
            <person name="Creasy T.H."/>
            <person name="Buell C.R."/>
            <person name="Town C.D."/>
            <person name="Nierman W.C."/>
            <person name="Fraser C.M."/>
            <person name="Venter J.C."/>
        </authorList>
    </citation>
    <scope>NUCLEOTIDE SEQUENCE</scope>
</reference>
<dbReference type="InterPro" id="IPR029480">
    <property type="entry name" value="Transpos_assoc"/>
</dbReference>
<evidence type="ECO:0000259" key="1">
    <source>
        <dbReference type="Pfam" id="PF13960"/>
    </source>
</evidence>
<dbReference type="EMBL" id="AC006437">
    <property type="protein sequence ID" value="AAD20646.1"/>
    <property type="molecule type" value="Genomic_DNA"/>
</dbReference>
<dbReference type="PIR" id="A84505">
    <property type="entry name" value="A84505"/>
</dbReference>
<dbReference type="Pfam" id="PF02992">
    <property type="entry name" value="Transposase_21"/>
    <property type="match status" value="1"/>
</dbReference>
<dbReference type="Pfam" id="PF13963">
    <property type="entry name" value="Transpos_assoc"/>
    <property type="match status" value="1"/>
</dbReference>
<dbReference type="InterPro" id="IPR025452">
    <property type="entry name" value="DUF4218"/>
</dbReference>
<reference key="1">
    <citation type="journal article" date="1999" name="Nature">
        <title>Sequence and analysis of chromosome 2 of the plant Arabidopsis thaliana.</title>
        <authorList>
            <person name="Lin X."/>
            <person name="Kaul S."/>
            <person name="Rounsley S."/>
            <person name="Shea T.P."/>
            <person name="Benito M.I."/>
            <person name="Town C.D."/>
            <person name="Fujii C.Y."/>
            <person name="Mason T."/>
            <person name="Bowman C.L."/>
            <person name="Barnstead M."/>
            <person name="Feldblyum T.V."/>
            <person name="Buell C.R."/>
            <person name="Ketchum K.A."/>
            <person name="Lee J."/>
            <person name="Ronning C.M."/>
            <person name="Koo H.L."/>
            <person name="Moffat K.S."/>
            <person name="Cronin L.A."/>
            <person name="Shen M."/>
            <person name="Pai G."/>
            <person name="Van Aken S."/>
            <person name="Umayam L."/>
            <person name="Tallon L.J."/>
            <person name="Gill J.E."/>
            <person name="Adams M.D."/>
            <person name="Carrera A.J."/>
            <person name="Creasy T.H."/>
            <person name="Goodman H.M."/>
            <person name="Somerville C.R."/>
            <person name="Copenhaver G.P."/>
            <person name="Preuss D."/>
            <person name="Nierman W.C."/>
            <person name="White O."/>
            <person name="Eisen J.A."/>
            <person name="Salzberg S.L."/>
            <person name="Fraser C.M."/>
            <person name="Venter J.C."/>
        </authorList>
    </citation>
    <scope>NUCLEOTIDE SEQUENCE [LARGE SCALE GENOMIC DNA]</scope>
    <source>
        <strain>cv. Columbia</strain>
    </source>
</reference>